<dbReference type="InterPro" id="IPR039425">
    <property type="entry name" value="RNA_pol_sigma-70-like"/>
</dbReference>
<dbReference type="InterPro" id="IPR014284">
    <property type="entry name" value="RNA_pol_sigma-70_dom"/>
</dbReference>
<evidence type="ECO:0000256" key="1">
    <source>
        <dbReference type="ARBA" id="ARBA00010641"/>
    </source>
</evidence>
<dbReference type="RefSeq" id="WP_048570464.1">
    <property type="nucleotide sequence ID" value="NZ_LFVU01000026.1"/>
</dbReference>
<dbReference type="InterPro" id="IPR036388">
    <property type="entry name" value="WH-like_DNA-bd_sf"/>
</dbReference>
<keyword evidence="2" id="KW-0805">Transcription regulation</keyword>
<dbReference type="PANTHER" id="PTHR43133">
    <property type="entry name" value="RNA POLYMERASE ECF-TYPE SIGMA FACTO"/>
    <property type="match status" value="1"/>
</dbReference>
<comment type="caution">
    <text evidence="8">The sequence shown here is derived from an EMBL/GenBank/DDBJ whole genome shotgun (WGS) entry which is preliminary data.</text>
</comment>
<dbReference type="Proteomes" id="UP000036756">
    <property type="component" value="Unassembled WGS sequence"/>
</dbReference>
<evidence type="ECO:0000313" key="8">
    <source>
        <dbReference type="EMBL" id="KMT21808.1"/>
    </source>
</evidence>
<feature type="domain" description="RNA polymerase sigma factor 70 region 4 type 2" evidence="7">
    <location>
        <begin position="119"/>
        <end position="171"/>
    </location>
</feature>
<sequence>MIFDDDNFIDGLRNRNEDALEYTIDRFTPIVTSVVGKVLECYGKETKEECISDVFVSVWWNIERFKGEGTVFKNWICAVARFKAIDYYRRFANKENVISINTTVSPDVLDEIITNEDRKEVVELLNILVPEDRKIFSMRFFLGMKVKEIALQLNLSEAIVSNRIYKGKERIKRCIEIEARKGQELEEVDVSEG</sequence>
<dbReference type="Gene3D" id="1.10.1740.10">
    <property type="match status" value="1"/>
</dbReference>
<dbReference type="GO" id="GO:0006352">
    <property type="term" value="P:DNA-templated transcription initiation"/>
    <property type="evidence" value="ECO:0007669"/>
    <property type="project" value="InterPro"/>
</dbReference>
<reference evidence="8 9" key="1">
    <citation type="submission" date="2015-06" db="EMBL/GenBank/DDBJ databases">
        <title>Draft genome sequence of the purine-degrading Clostridium cylindrosporum HC-1 (DSM 605).</title>
        <authorList>
            <person name="Poehlein A."/>
            <person name="Schiel-Bengelsdorf B."/>
            <person name="Bengelsdorf F."/>
            <person name="Daniel R."/>
            <person name="Duerre P."/>
        </authorList>
    </citation>
    <scope>NUCLEOTIDE SEQUENCE [LARGE SCALE GENOMIC DNA]</scope>
    <source>
        <strain evidence="8 9">DSM 605</strain>
    </source>
</reference>
<evidence type="ECO:0000256" key="2">
    <source>
        <dbReference type="ARBA" id="ARBA00023015"/>
    </source>
</evidence>
<dbReference type="EMBL" id="LFVU01000026">
    <property type="protein sequence ID" value="KMT21808.1"/>
    <property type="molecule type" value="Genomic_DNA"/>
</dbReference>
<keyword evidence="3" id="KW-0731">Sigma factor</keyword>
<gene>
    <name evidence="8" type="ORF">CLCY_3c00750</name>
</gene>
<dbReference type="PATRIC" id="fig|1121307.3.peg.1429"/>
<dbReference type="SUPFAM" id="SSF88659">
    <property type="entry name" value="Sigma3 and sigma4 domains of RNA polymerase sigma factors"/>
    <property type="match status" value="1"/>
</dbReference>
<evidence type="ECO:0000256" key="3">
    <source>
        <dbReference type="ARBA" id="ARBA00023082"/>
    </source>
</evidence>
<dbReference type="InterPro" id="IPR007627">
    <property type="entry name" value="RNA_pol_sigma70_r2"/>
</dbReference>
<dbReference type="Gene3D" id="1.10.10.10">
    <property type="entry name" value="Winged helix-like DNA-binding domain superfamily/Winged helix DNA-binding domain"/>
    <property type="match status" value="1"/>
</dbReference>
<accession>A0A0J8DC02</accession>
<protein>
    <submittedName>
        <fullName evidence="8">RNA polymerase sigma factor, sigma-70 family</fullName>
    </submittedName>
</protein>
<organism evidence="8 9">
    <name type="scientific">Clostridium cylindrosporum DSM 605</name>
    <dbReference type="NCBI Taxonomy" id="1121307"/>
    <lineage>
        <taxon>Bacteria</taxon>
        <taxon>Bacillati</taxon>
        <taxon>Bacillota</taxon>
        <taxon>Clostridia</taxon>
        <taxon>Eubacteriales</taxon>
        <taxon>Clostridiaceae</taxon>
        <taxon>Clostridium</taxon>
    </lineage>
</organism>
<dbReference type="Pfam" id="PF08281">
    <property type="entry name" value="Sigma70_r4_2"/>
    <property type="match status" value="1"/>
</dbReference>
<dbReference type="AlphaFoldDB" id="A0A0J8DC02"/>
<dbReference type="NCBIfam" id="TIGR02937">
    <property type="entry name" value="sigma70-ECF"/>
    <property type="match status" value="1"/>
</dbReference>
<evidence type="ECO:0000259" key="6">
    <source>
        <dbReference type="Pfam" id="PF04542"/>
    </source>
</evidence>
<dbReference type="InterPro" id="IPR013249">
    <property type="entry name" value="RNA_pol_sigma70_r4_t2"/>
</dbReference>
<dbReference type="PANTHER" id="PTHR43133:SF8">
    <property type="entry name" value="RNA POLYMERASE SIGMA FACTOR HI_1459-RELATED"/>
    <property type="match status" value="1"/>
</dbReference>
<dbReference type="CDD" id="cd06171">
    <property type="entry name" value="Sigma70_r4"/>
    <property type="match status" value="1"/>
</dbReference>
<keyword evidence="5" id="KW-0804">Transcription</keyword>
<evidence type="ECO:0000256" key="5">
    <source>
        <dbReference type="ARBA" id="ARBA00023163"/>
    </source>
</evidence>
<keyword evidence="4" id="KW-0238">DNA-binding</keyword>
<evidence type="ECO:0000259" key="7">
    <source>
        <dbReference type="Pfam" id="PF08281"/>
    </source>
</evidence>
<dbReference type="STRING" id="1121307.CLCY_3c00750"/>
<proteinExistence type="inferred from homology"/>
<dbReference type="InterPro" id="IPR013325">
    <property type="entry name" value="RNA_pol_sigma_r2"/>
</dbReference>
<evidence type="ECO:0000256" key="4">
    <source>
        <dbReference type="ARBA" id="ARBA00023125"/>
    </source>
</evidence>
<keyword evidence="9" id="KW-1185">Reference proteome</keyword>
<dbReference type="InterPro" id="IPR013324">
    <property type="entry name" value="RNA_pol_sigma_r3/r4-like"/>
</dbReference>
<dbReference type="Pfam" id="PF04542">
    <property type="entry name" value="Sigma70_r2"/>
    <property type="match status" value="1"/>
</dbReference>
<feature type="domain" description="RNA polymerase sigma-70 region 2" evidence="6">
    <location>
        <begin position="25"/>
        <end position="90"/>
    </location>
</feature>
<dbReference type="GO" id="GO:0016987">
    <property type="term" value="F:sigma factor activity"/>
    <property type="evidence" value="ECO:0007669"/>
    <property type="project" value="UniProtKB-KW"/>
</dbReference>
<evidence type="ECO:0000313" key="9">
    <source>
        <dbReference type="Proteomes" id="UP000036756"/>
    </source>
</evidence>
<comment type="similarity">
    <text evidence="1">Belongs to the sigma-70 factor family. ECF subfamily.</text>
</comment>
<dbReference type="GO" id="GO:0003677">
    <property type="term" value="F:DNA binding"/>
    <property type="evidence" value="ECO:0007669"/>
    <property type="project" value="UniProtKB-KW"/>
</dbReference>
<name>A0A0J8DC02_CLOCY</name>
<dbReference type="SUPFAM" id="SSF88946">
    <property type="entry name" value="Sigma2 domain of RNA polymerase sigma factors"/>
    <property type="match status" value="1"/>
</dbReference>